<dbReference type="InterPro" id="IPR001584">
    <property type="entry name" value="Integrase_cat-core"/>
</dbReference>
<dbReference type="PANTHER" id="PTHR37984">
    <property type="entry name" value="PROTEIN CBG26694"/>
    <property type="match status" value="1"/>
</dbReference>
<keyword evidence="7" id="KW-0695">RNA-directed DNA polymerase</keyword>
<dbReference type="GO" id="GO:0042575">
    <property type="term" value="C:DNA polymerase complex"/>
    <property type="evidence" value="ECO:0007669"/>
    <property type="project" value="UniProtKB-ARBA"/>
</dbReference>
<evidence type="ECO:0000256" key="8">
    <source>
        <dbReference type="ARBA" id="ARBA00023125"/>
    </source>
</evidence>
<dbReference type="GO" id="GO:0008270">
    <property type="term" value="F:zinc ion binding"/>
    <property type="evidence" value="ECO:0007669"/>
    <property type="project" value="UniProtKB-KW"/>
</dbReference>
<dbReference type="Gene3D" id="3.30.420.10">
    <property type="entry name" value="Ribonuclease H-like superfamily/Ribonuclease H"/>
    <property type="match status" value="1"/>
</dbReference>
<dbReference type="Proteomes" id="UP000479000">
    <property type="component" value="Unassembled WGS sequence"/>
</dbReference>
<keyword evidence="6" id="KW-0255">Endonuclease</keyword>
<dbReference type="FunFam" id="1.10.340.70:FF:000001">
    <property type="entry name" value="Retrovirus-related Pol polyprotein from transposon gypsy-like Protein"/>
    <property type="match status" value="2"/>
</dbReference>
<dbReference type="InterPro" id="IPR043502">
    <property type="entry name" value="DNA/RNA_pol_sf"/>
</dbReference>
<evidence type="ECO:0000256" key="6">
    <source>
        <dbReference type="ARBA" id="ARBA00022759"/>
    </source>
</evidence>
<reference evidence="14 15" key="1">
    <citation type="submission" date="2020-02" db="EMBL/GenBank/DDBJ databases">
        <authorList>
            <person name="Ferguson B K."/>
        </authorList>
    </citation>
    <scope>NUCLEOTIDE SEQUENCE [LARGE SCALE GENOMIC DNA]</scope>
</reference>
<evidence type="ECO:0000256" key="9">
    <source>
        <dbReference type="ARBA" id="ARBA00023268"/>
    </source>
</evidence>
<keyword evidence="6" id="KW-0378">Hydrolase</keyword>
<dbReference type="FunFam" id="3.30.70.270:FF:000020">
    <property type="entry name" value="Transposon Tf2-6 polyprotein-like Protein"/>
    <property type="match status" value="1"/>
</dbReference>
<dbReference type="InterPro" id="IPR041577">
    <property type="entry name" value="RT_RNaseH_2"/>
</dbReference>
<dbReference type="InterPro" id="IPR001878">
    <property type="entry name" value="Znf_CCHC"/>
</dbReference>
<evidence type="ECO:0000256" key="5">
    <source>
        <dbReference type="ARBA" id="ARBA00022750"/>
    </source>
</evidence>
<dbReference type="GO" id="GO:0006508">
    <property type="term" value="P:proteolysis"/>
    <property type="evidence" value="ECO:0007669"/>
    <property type="project" value="UniProtKB-KW"/>
</dbReference>
<dbReference type="GO" id="GO:0003677">
    <property type="term" value="F:DNA binding"/>
    <property type="evidence" value="ECO:0007669"/>
    <property type="project" value="UniProtKB-KW"/>
</dbReference>
<keyword evidence="2" id="KW-0645">Protease</keyword>
<dbReference type="EC" id="2.7.7.49" evidence="1"/>
<feature type="compositionally biased region" description="Polar residues" evidence="11">
    <location>
        <begin position="957"/>
        <end position="971"/>
    </location>
</feature>
<dbReference type="Gene3D" id="4.10.60.10">
    <property type="entry name" value="Zinc finger, CCHC-type"/>
    <property type="match status" value="1"/>
</dbReference>
<evidence type="ECO:0000256" key="11">
    <source>
        <dbReference type="SAM" id="MobiDB-lite"/>
    </source>
</evidence>
<keyword evidence="10" id="KW-0863">Zinc-finger</keyword>
<evidence type="ECO:0000313" key="15">
    <source>
        <dbReference type="Proteomes" id="UP000479000"/>
    </source>
</evidence>
<evidence type="ECO:0000259" key="13">
    <source>
        <dbReference type="PROSITE" id="PS50994"/>
    </source>
</evidence>
<sequence length="1141" mass="129447">MRSSLFLEVREIIKECYDDIRDEFRQQRSLGPNRPSNVAENNLLCENSNTSNTSRAAIKPLPFDGSIAWEDYRNHFEVVAEANNWDTRMMGLALASSLSGAALPVLSELTVRDYKHLSELLSARFGDDNRAQLYMDRLKSRRQRPDEDIATFGQEIRTLARKSLPGASKECVEILAVSQFMENLYNDRVRELVMLAAPKTLETATSTALQSESAVLRARTSNFRKPVHPTPVQPLRLIRESPAICWRCDSEGHTMRDCPTRKLICWRCDQPGHGIRECPSRKSGNEKQSWHLNDVREALMVVREAGLKLNPKKCDFFKTKVNYLGHVISAEGVAADPEKTKTVSEWPTPTSAKEVKSFLGFCSYYRPFVRGFANIAAPLYRLQDSKGKIQWSKECEVAFASLKSALTSPPVLSHPVPDSTYVLDVDASHSAVGATLSQVHGGGEKVVAYYSKCLSKHERNYCVTRKELLSLVRALRHFDSYGLDNGEPVIVRTDHASLIWLRNFKNPDGQLARWLELLAPYNLKINHRPGKTHQNADGLSRRPCLPQNCKYCSRQEERNTQESEEKLNRTTLMTEIDWARAQESDKVLGKVIHWVAAGKRPNWDSVSPQGEVLKAYWAMFDSLMLEDGIVKRKWETRTRTLEQVLVPADYRQEVLRTSHQIGHFGMRRMLSTVRNNYYWVGMHKDIRTHIRSCLVCAKRRGGTGVRRKAPLQTYVVGAPFERIAIDILGPFPKSDRGNRFVVVAMDYFTKWPEAFAVPDQTAETVAEGLVEHVVSRFGIPQEIHTDQGTHFESAVFQHALKVLGIRRTRTTPLHPQSNGMVERFNRTLVDLLSKTVGEDQKDWDKQLPIALLAYRATEHSSTGFSPAMLLYGRELALPVNLLRGRLPQESEVTDYARELQDRLSRVHESAQEKLLNAAENIYREAISVHGSPPRRTVRSPSRPMPVVPCNVREAGGRTSTQRPSGHSQGSRVSGAEAEEKLNRTTLMTEIDKVLGQVIHWVAAGKRPSWDSVSPQGVVLKAYWAMFDSLMLEDGIVKRKWETRTRTQEQVLVPADYRQEVLRTSHQIGHFGMRRMLSTVRNSYYWVGMHKDVRIHIRSCLVCAKRRGGTGVRRKAPLQTYVVGAPFERIALDILGPFPKSD</sequence>
<feature type="region of interest" description="Disordered" evidence="11">
    <location>
        <begin position="930"/>
        <end position="977"/>
    </location>
</feature>
<dbReference type="GO" id="GO:0015074">
    <property type="term" value="P:DNA integration"/>
    <property type="evidence" value="ECO:0007669"/>
    <property type="project" value="InterPro"/>
</dbReference>
<dbReference type="InterPro" id="IPR012337">
    <property type="entry name" value="RNaseH-like_sf"/>
</dbReference>
<keyword evidence="3" id="KW-0808">Transferase</keyword>
<keyword evidence="10" id="KW-0862">Zinc</keyword>
<evidence type="ECO:0000256" key="1">
    <source>
        <dbReference type="ARBA" id="ARBA00012493"/>
    </source>
</evidence>
<evidence type="ECO:0000259" key="12">
    <source>
        <dbReference type="PROSITE" id="PS50158"/>
    </source>
</evidence>
<evidence type="ECO:0000256" key="3">
    <source>
        <dbReference type="ARBA" id="ARBA00022695"/>
    </source>
</evidence>
<dbReference type="GO" id="GO:0004519">
    <property type="term" value="F:endonuclease activity"/>
    <property type="evidence" value="ECO:0007669"/>
    <property type="project" value="UniProtKB-KW"/>
</dbReference>
<feature type="domain" description="CCHC-type" evidence="12">
    <location>
        <begin position="265"/>
        <end position="280"/>
    </location>
</feature>
<keyword evidence="15" id="KW-1185">Reference proteome</keyword>
<dbReference type="AlphaFoldDB" id="A0A6H5GBA9"/>
<evidence type="ECO:0000313" key="14">
    <source>
        <dbReference type="EMBL" id="CAA9999103.1"/>
    </source>
</evidence>
<keyword evidence="4" id="KW-0540">Nuclease</keyword>
<keyword evidence="5" id="KW-0064">Aspartyl protease</keyword>
<dbReference type="PROSITE" id="PS50994">
    <property type="entry name" value="INTEGRASE"/>
    <property type="match status" value="1"/>
</dbReference>
<dbReference type="FunFam" id="3.10.20.370:FF:000001">
    <property type="entry name" value="Retrovirus-related Pol polyprotein from transposon 17.6-like protein"/>
    <property type="match status" value="1"/>
</dbReference>
<keyword evidence="3" id="KW-0548">Nucleotidyltransferase</keyword>
<keyword evidence="8" id="KW-0238">DNA-binding</keyword>
<name>A0A6H5GBA9_9HEMI</name>
<dbReference type="PROSITE" id="PS50158">
    <property type="entry name" value="ZF_CCHC"/>
    <property type="match status" value="2"/>
</dbReference>
<proteinExistence type="predicted"/>
<dbReference type="Pfam" id="PF17919">
    <property type="entry name" value="RT_RNaseH_2"/>
    <property type="match status" value="1"/>
</dbReference>
<dbReference type="Gene3D" id="3.10.20.370">
    <property type="match status" value="1"/>
</dbReference>
<dbReference type="SUPFAM" id="SSF57756">
    <property type="entry name" value="Retrovirus zinc finger-like domains"/>
    <property type="match status" value="1"/>
</dbReference>
<accession>A0A6H5GBA9</accession>
<dbReference type="Gene3D" id="3.30.70.270">
    <property type="match status" value="2"/>
</dbReference>
<gene>
    <name evidence="14" type="ORF">NTEN_LOCUS5386</name>
</gene>
<evidence type="ECO:0000256" key="2">
    <source>
        <dbReference type="ARBA" id="ARBA00022670"/>
    </source>
</evidence>
<dbReference type="SUPFAM" id="SSF56672">
    <property type="entry name" value="DNA/RNA polymerases"/>
    <property type="match status" value="1"/>
</dbReference>
<dbReference type="InterPro" id="IPR041588">
    <property type="entry name" value="Integrase_H2C2"/>
</dbReference>
<dbReference type="FunFam" id="3.30.420.10:FF:000032">
    <property type="entry name" value="Retrovirus-related Pol polyprotein from transposon 297-like Protein"/>
    <property type="match status" value="1"/>
</dbReference>
<evidence type="ECO:0000256" key="10">
    <source>
        <dbReference type="PROSITE-ProRule" id="PRU00047"/>
    </source>
</evidence>
<dbReference type="CDD" id="cd09274">
    <property type="entry name" value="RNase_HI_RT_Ty3"/>
    <property type="match status" value="1"/>
</dbReference>
<dbReference type="InterPro" id="IPR043128">
    <property type="entry name" value="Rev_trsase/Diguanyl_cyclase"/>
</dbReference>
<dbReference type="SMART" id="SM00343">
    <property type="entry name" value="ZnF_C2HC"/>
    <property type="match status" value="2"/>
</dbReference>
<feature type="domain" description="CCHC-type" evidence="12">
    <location>
        <begin position="245"/>
        <end position="259"/>
    </location>
</feature>
<dbReference type="Pfam" id="PF00665">
    <property type="entry name" value="rve"/>
    <property type="match status" value="1"/>
</dbReference>
<dbReference type="EMBL" id="CADCXU010008218">
    <property type="protein sequence ID" value="CAA9999103.1"/>
    <property type="molecule type" value="Genomic_DNA"/>
</dbReference>
<organism evidence="14 15">
    <name type="scientific">Nesidiocoris tenuis</name>
    <dbReference type="NCBI Taxonomy" id="355587"/>
    <lineage>
        <taxon>Eukaryota</taxon>
        <taxon>Metazoa</taxon>
        <taxon>Ecdysozoa</taxon>
        <taxon>Arthropoda</taxon>
        <taxon>Hexapoda</taxon>
        <taxon>Insecta</taxon>
        <taxon>Pterygota</taxon>
        <taxon>Neoptera</taxon>
        <taxon>Paraneoptera</taxon>
        <taxon>Hemiptera</taxon>
        <taxon>Heteroptera</taxon>
        <taxon>Panheteroptera</taxon>
        <taxon>Cimicomorpha</taxon>
        <taxon>Miridae</taxon>
        <taxon>Dicyphina</taxon>
        <taxon>Nesidiocoris</taxon>
    </lineage>
</organism>
<dbReference type="Pfam" id="PF17921">
    <property type="entry name" value="Integrase_H2C2"/>
    <property type="match status" value="2"/>
</dbReference>
<dbReference type="Pfam" id="PF00098">
    <property type="entry name" value="zf-CCHC"/>
    <property type="match status" value="1"/>
</dbReference>
<dbReference type="InterPro" id="IPR036875">
    <property type="entry name" value="Znf_CCHC_sf"/>
</dbReference>
<evidence type="ECO:0000256" key="4">
    <source>
        <dbReference type="ARBA" id="ARBA00022722"/>
    </source>
</evidence>
<evidence type="ECO:0000256" key="7">
    <source>
        <dbReference type="ARBA" id="ARBA00022918"/>
    </source>
</evidence>
<dbReference type="InterPro" id="IPR036397">
    <property type="entry name" value="RNaseH_sf"/>
</dbReference>
<protein>
    <recommendedName>
        <fullName evidence="1">RNA-directed DNA polymerase</fullName>
        <ecNumber evidence="1">2.7.7.49</ecNumber>
    </recommendedName>
</protein>
<dbReference type="Gene3D" id="1.10.340.70">
    <property type="match status" value="2"/>
</dbReference>
<dbReference type="GO" id="GO:0004190">
    <property type="term" value="F:aspartic-type endopeptidase activity"/>
    <property type="evidence" value="ECO:0007669"/>
    <property type="project" value="UniProtKB-KW"/>
</dbReference>
<dbReference type="GO" id="GO:0003964">
    <property type="term" value="F:RNA-directed DNA polymerase activity"/>
    <property type="evidence" value="ECO:0007669"/>
    <property type="project" value="UniProtKB-KW"/>
</dbReference>
<keyword evidence="9" id="KW-0511">Multifunctional enzyme</keyword>
<keyword evidence="10" id="KW-0479">Metal-binding</keyword>
<dbReference type="InterPro" id="IPR050951">
    <property type="entry name" value="Retrovirus_Pol_polyprotein"/>
</dbReference>
<dbReference type="PANTHER" id="PTHR37984:SF5">
    <property type="entry name" value="PROTEIN NYNRIN-LIKE"/>
    <property type="match status" value="1"/>
</dbReference>
<dbReference type="OrthoDB" id="8034362at2759"/>
<dbReference type="SUPFAM" id="SSF53098">
    <property type="entry name" value="Ribonuclease H-like"/>
    <property type="match status" value="1"/>
</dbReference>
<feature type="compositionally biased region" description="Low complexity" evidence="11">
    <location>
        <begin position="931"/>
        <end position="941"/>
    </location>
</feature>
<feature type="domain" description="Integrase catalytic" evidence="13">
    <location>
        <begin position="715"/>
        <end position="874"/>
    </location>
</feature>